<organism evidence="6 7">
    <name type="scientific">Paracidobacterium acidisoli</name>
    <dbReference type="NCBI Taxonomy" id="2303751"/>
    <lineage>
        <taxon>Bacteria</taxon>
        <taxon>Pseudomonadati</taxon>
        <taxon>Acidobacteriota</taxon>
        <taxon>Terriglobia</taxon>
        <taxon>Terriglobales</taxon>
        <taxon>Acidobacteriaceae</taxon>
        <taxon>Paracidobacterium</taxon>
    </lineage>
</organism>
<dbReference type="Gene3D" id="3.40.190.10">
    <property type="entry name" value="Periplasmic binding protein-like II"/>
    <property type="match status" value="2"/>
</dbReference>
<dbReference type="GO" id="GO:0032993">
    <property type="term" value="C:protein-DNA complex"/>
    <property type="evidence" value="ECO:0007669"/>
    <property type="project" value="TreeGrafter"/>
</dbReference>
<sequence>MRIPRTTIDMLVAVIALAQKKTLEHAAEEIGLITPSAAQKRIQAIGRLYGEPLFLSTEKGMVLTEVGEALYPDALRAVEQVLLAEEKIAALHDLRAGHLRVGHTTYLPPKLLASVLNLNFQDSTGVHIEHHSDLTANVAQRVVEGTLHAGFGVLPAQHPDLFSRVLYEDPVVVCMPTNHRLAARASIRPQDLEDEPIITVSRKSLPAIHEEIENYFAGFGVSLKTVTNALGPHEAVTMVEQKVGICMVGAAAVARPGIVGRPLTPQTLTRKSGIFVRDDNHHPIVKAYVDMALEKIGGFH</sequence>
<dbReference type="CDD" id="cd08414">
    <property type="entry name" value="PBP2_LTTR_aromatics_like"/>
    <property type="match status" value="1"/>
</dbReference>
<proteinExistence type="inferred from homology"/>
<dbReference type="AlphaFoldDB" id="A0A372IMZ7"/>
<evidence type="ECO:0000313" key="6">
    <source>
        <dbReference type="EMBL" id="RFU16330.1"/>
    </source>
</evidence>
<dbReference type="PROSITE" id="PS50931">
    <property type="entry name" value="HTH_LYSR"/>
    <property type="match status" value="1"/>
</dbReference>
<dbReference type="PANTHER" id="PTHR30346">
    <property type="entry name" value="TRANSCRIPTIONAL DUAL REGULATOR HCAR-RELATED"/>
    <property type="match status" value="1"/>
</dbReference>
<keyword evidence="3" id="KW-0238">DNA-binding</keyword>
<dbReference type="GO" id="GO:0003700">
    <property type="term" value="F:DNA-binding transcription factor activity"/>
    <property type="evidence" value="ECO:0007669"/>
    <property type="project" value="InterPro"/>
</dbReference>
<keyword evidence="7" id="KW-1185">Reference proteome</keyword>
<dbReference type="SUPFAM" id="SSF53850">
    <property type="entry name" value="Periplasmic binding protein-like II"/>
    <property type="match status" value="1"/>
</dbReference>
<dbReference type="GO" id="GO:0003677">
    <property type="term" value="F:DNA binding"/>
    <property type="evidence" value="ECO:0007669"/>
    <property type="project" value="UniProtKB-KW"/>
</dbReference>
<dbReference type="RefSeq" id="WP_117300574.1">
    <property type="nucleotide sequence ID" value="NZ_QVQT02000004.1"/>
</dbReference>
<reference evidence="6 7" key="1">
    <citation type="submission" date="2018-08" db="EMBL/GenBank/DDBJ databases">
        <title>Acidipila sp. 4G-K13, an acidobacterium isolated from forest soil.</title>
        <authorList>
            <person name="Gao Z.-H."/>
            <person name="Qiu L.-H."/>
        </authorList>
    </citation>
    <scope>NUCLEOTIDE SEQUENCE [LARGE SCALE GENOMIC DNA]</scope>
    <source>
        <strain evidence="6 7">4G-K13</strain>
    </source>
</reference>
<dbReference type="SUPFAM" id="SSF46785">
    <property type="entry name" value="Winged helix' DNA-binding domain"/>
    <property type="match status" value="1"/>
</dbReference>
<evidence type="ECO:0000313" key="7">
    <source>
        <dbReference type="Proteomes" id="UP000264702"/>
    </source>
</evidence>
<dbReference type="OrthoDB" id="110033at2"/>
<evidence type="ECO:0000256" key="4">
    <source>
        <dbReference type="ARBA" id="ARBA00023163"/>
    </source>
</evidence>
<dbReference type="EMBL" id="QVQT01000004">
    <property type="protein sequence ID" value="RFU16330.1"/>
    <property type="molecule type" value="Genomic_DNA"/>
</dbReference>
<keyword evidence="4" id="KW-0804">Transcription</keyword>
<dbReference type="InterPro" id="IPR005119">
    <property type="entry name" value="LysR_subst-bd"/>
</dbReference>
<evidence type="ECO:0000256" key="2">
    <source>
        <dbReference type="ARBA" id="ARBA00023015"/>
    </source>
</evidence>
<dbReference type="Pfam" id="PF03466">
    <property type="entry name" value="LysR_substrate"/>
    <property type="match status" value="1"/>
</dbReference>
<gene>
    <name evidence="6" type="ORF">D0Y96_13150</name>
</gene>
<dbReference type="InterPro" id="IPR036390">
    <property type="entry name" value="WH_DNA-bd_sf"/>
</dbReference>
<dbReference type="PANTHER" id="PTHR30346:SF28">
    <property type="entry name" value="HTH-TYPE TRANSCRIPTIONAL REGULATOR CYNR"/>
    <property type="match status" value="1"/>
</dbReference>
<comment type="similarity">
    <text evidence="1">Belongs to the LysR transcriptional regulatory family.</text>
</comment>
<evidence type="ECO:0000259" key="5">
    <source>
        <dbReference type="PROSITE" id="PS50931"/>
    </source>
</evidence>
<comment type="caution">
    <text evidence="6">The sequence shown here is derived from an EMBL/GenBank/DDBJ whole genome shotgun (WGS) entry which is preliminary data.</text>
</comment>
<protein>
    <submittedName>
        <fullName evidence="6">LysR family transcriptional regulator</fullName>
    </submittedName>
</protein>
<dbReference type="Proteomes" id="UP000264702">
    <property type="component" value="Unassembled WGS sequence"/>
</dbReference>
<feature type="domain" description="HTH lysR-type" evidence="5">
    <location>
        <begin position="8"/>
        <end position="64"/>
    </location>
</feature>
<keyword evidence="2" id="KW-0805">Transcription regulation</keyword>
<evidence type="ECO:0000256" key="1">
    <source>
        <dbReference type="ARBA" id="ARBA00009437"/>
    </source>
</evidence>
<dbReference type="InterPro" id="IPR000847">
    <property type="entry name" value="LysR_HTH_N"/>
</dbReference>
<dbReference type="InterPro" id="IPR036388">
    <property type="entry name" value="WH-like_DNA-bd_sf"/>
</dbReference>
<accession>A0A372IMZ7</accession>
<name>A0A372IMZ7_9BACT</name>
<evidence type="ECO:0000256" key="3">
    <source>
        <dbReference type="ARBA" id="ARBA00023125"/>
    </source>
</evidence>
<dbReference type="Pfam" id="PF00126">
    <property type="entry name" value="HTH_1"/>
    <property type="match status" value="1"/>
</dbReference>
<dbReference type="Gene3D" id="1.10.10.10">
    <property type="entry name" value="Winged helix-like DNA-binding domain superfamily/Winged helix DNA-binding domain"/>
    <property type="match status" value="1"/>
</dbReference>